<reference evidence="5" key="2">
    <citation type="journal article" date="2021" name="World Allergy Organ. J.">
        <title>Chromosome-level assembly of Dermatophagoides farinae genome and transcriptome reveals two novel allergens Der f 37 and Der f 39.</title>
        <authorList>
            <person name="Chen J."/>
            <person name="Cai Z."/>
            <person name="Fan D."/>
            <person name="Hu J."/>
            <person name="Hou Y."/>
            <person name="He Y."/>
            <person name="Zhang Z."/>
            <person name="Zhao Z."/>
            <person name="Gao P."/>
            <person name="Hu W."/>
            <person name="Sun J."/>
            <person name="Li J."/>
            <person name="Ji K."/>
        </authorList>
    </citation>
    <scope>NUCLEOTIDE SEQUENCE</scope>
    <source>
        <strain evidence="5">JKM2019</strain>
    </source>
</reference>
<keyword evidence="1 3" id="KW-0863">Zinc-finger</keyword>
<evidence type="ECO:0000256" key="2">
    <source>
        <dbReference type="ARBA" id="ARBA00022833"/>
    </source>
</evidence>
<feature type="domain" description="RING-type" evidence="4">
    <location>
        <begin position="802"/>
        <end position="857"/>
    </location>
</feature>
<keyword evidence="1 3" id="KW-0479">Metal-binding</keyword>
<dbReference type="AlphaFoldDB" id="A0A9D4P5Z5"/>
<protein>
    <recommendedName>
        <fullName evidence="4">RING-type domain-containing protein</fullName>
    </recommendedName>
</protein>
<dbReference type="EMBL" id="SDOV01000001">
    <property type="protein sequence ID" value="KAH7644894.1"/>
    <property type="molecule type" value="Genomic_DNA"/>
</dbReference>
<evidence type="ECO:0000259" key="4">
    <source>
        <dbReference type="PROSITE" id="PS50089"/>
    </source>
</evidence>
<name>A0A9D4P5Z5_DERFA</name>
<keyword evidence="2" id="KW-0862">Zinc</keyword>
<evidence type="ECO:0000313" key="5">
    <source>
        <dbReference type="EMBL" id="KAH7644894.1"/>
    </source>
</evidence>
<sequence length="862" mass="100227">MLSLSSISTTSSNILMMKQHQQQQQQNNNILKHQISSSSSYCWSHYTTIIANDLVGTVTARHLILSLGTTKGHLILVEMFLPKMSTNEDYNDNNDDQINLSTNIINNNRTKMTSSATTMANTFRIIYHCREMTTEPIDMIRFDEFGNRIFIADTSGKLFVLCNVHELVINAITTTTTTTTKTTTNAIDNIGPHLCPTILINLNGIGINQFDVCEKYFTFSSNENRIYFFNFNDANCFQVGKSTVHMNRPPGVCIIPVINNDYNNNGDDDDQSSTISDDNYDNDLIYKTFISRPKCRLWEVNEIGQIEFTHQFMELVNRSTTVLMDNNNTNNTPIFNDNTGIFENHENFQHSSKQLNYEKVHSFGRLYLMYHPVSYIHDQSLVAISEQFDGRIDVLKCLQNEIYVSYYLTNDLTTNRLRMFVMTLNFKKSNDSSSKSSSLLSMDIVVDQHPTIVSSGFSSDPNSVEQETPVEEEEIEIIPVISKNKSLLNLYNQLLQKTSRLKLTSTLHNEEEEFETYNCSQCDLPVANFFRCIDQNQSDQLLFETIYSNIETDQYEELISIAKSRRNWPMYLRLLLASPRLDDRFLFMAILTDDPCLIIEQSRIKPINESIQWENCLKNLHCQLISSTTESYDRMIEQSDHRCRLCLLRMENNRKKLIEFFEKTFLLSSLFHCHSDIIINELIVKTLTILDLNPENSYAFSIDFYIRILCYKIMDAAIVDHTRLLINKFSQRIKRNDNHQISGNIEKNFEDCFDQIIVKTMNTMEQKQQLELEQQTKIDSNKTMMNEYKNKGMMCNLRIMKCNHCDQSLLSNDNGDLKIRKKLKIFPNCRHIFHDKCLITMMMIIARQYDHQYCPICFKMSV</sequence>
<dbReference type="InterPro" id="IPR001841">
    <property type="entry name" value="Znf_RING"/>
</dbReference>
<dbReference type="PROSITE" id="PS50089">
    <property type="entry name" value="ZF_RING_2"/>
    <property type="match status" value="1"/>
</dbReference>
<accession>A0A9D4P5Z5</accession>
<comment type="caution">
    <text evidence="5">The sequence shown here is derived from an EMBL/GenBank/DDBJ whole genome shotgun (WGS) entry which is preliminary data.</text>
</comment>
<organism evidence="5">
    <name type="scientific">Dermatophagoides farinae</name>
    <name type="common">American house dust mite</name>
    <dbReference type="NCBI Taxonomy" id="6954"/>
    <lineage>
        <taxon>Eukaryota</taxon>
        <taxon>Metazoa</taxon>
        <taxon>Ecdysozoa</taxon>
        <taxon>Arthropoda</taxon>
        <taxon>Chelicerata</taxon>
        <taxon>Arachnida</taxon>
        <taxon>Acari</taxon>
        <taxon>Acariformes</taxon>
        <taxon>Sarcoptiformes</taxon>
        <taxon>Astigmata</taxon>
        <taxon>Psoroptidia</taxon>
        <taxon>Analgoidea</taxon>
        <taxon>Pyroglyphidae</taxon>
        <taxon>Dermatophagoidinae</taxon>
        <taxon>Dermatophagoides</taxon>
    </lineage>
</organism>
<dbReference type="GO" id="GO:0008270">
    <property type="term" value="F:zinc ion binding"/>
    <property type="evidence" value="ECO:0007669"/>
    <property type="project" value="UniProtKB-KW"/>
</dbReference>
<dbReference type="Proteomes" id="UP000828236">
    <property type="component" value="Unassembled WGS sequence"/>
</dbReference>
<evidence type="ECO:0000256" key="1">
    <source>
        <dbReference type="ARBA" id="ARBA00022771"/>
    </source>
</evidence>
<evidence type="ECO:0000256" key="3">
    <source>
        <dbReference type="PROSITE-ProRule" id="PRU00175"/>
    </source>
</evidence>
<gene>
    <name evidence="5" type="ORF">HUG17_0432</name>
</gene>
<proteinExistence type="predicted"/>
<reference evidence="5" key="1">
    <citation type="submission" date="2020-06" db="EMBL/GenBank/DDBJ databases">
        <authorList>
            <person name="Ji K."/>
            <person name="Li J."/>
        </authorList>
    </citation>
    <scope>NUCLEOTIDE SEQUENCE</scope>
    <source>
        <strain evidence="5">JKM2019</strain>
        <tissue evidence="5">Whole body</tissue>
    </source>
</reference>